<reference evidence="1 2" key="1">
    <citation type="submission" date="2017-12" db="EMBL/GenBank/DDBJ databases">
        <title>Comparative genomics of Botrytis spp.</title>
        <authorList>
            <person name="Valero-Jimenez C.A."/>
            <person name="Tapia P."/>
            <person name="Veloso J."/>
            <person name="Silva-Moreno E."/>
            <person name="Staats M."/>
            <person name="Valdes J.H."/>
            <person name="Van Kan J.A.L."/>
        </authorList>
    </citation>
    <scope>NUCLEOTIDE SEQUENCE [LARGE SCALE GENOMIC DNA]</scope>
    <source>
        <strain evidence="1 2">MUCL3349</strain>
    </source>
</reference>
<evidence type="ECO:0000313" key="1">
    <source>
        <dbReference type="EMBL" id="TGO84497.1"/>
    </source>
</evidence>
<dbReference type="AlphaFoldDB" id="A0A4Z1KEL7"/>
<dbReference type="Proteomes" id="UP000297280">
    <property type="component" value="Unassembled WGS sequence"/>
</dbReference>
<proteinExistence type="predicted"/>
<name>A0A4Z1KEL7_9HELO</name>
<sequence length="75" mass="8766">MCRRLTVRECLREFIRDEKILKVTFLKTGLILDYFSPVSNTLLDQSRKISKVLLTETLLAGLHDSRGWLTKRICL</sequence>
<organism evidence="1 2">
    <name type="scientific">Botrytis porri</name>
    <dbReference type="NCBI Taxonomy" id="87229"/>
    <lineage>
        <taxon>Eukaryota</taxon>
        <taxon>Fungi</taxon>
        <taxon>Dikarya</taxon>
        <taxon>Ascomycota</taxon>
        <taxon>Pezizomycotina</taxon>
        <taxon>Leotiomycetes</taxon>
        <taxon>Helotiales</taxon>
        <taxon>Sclerotiniaceae</taxon>
        <taxon>Botrytis</taxon>
    </lineage>
</organism>
<dbReference type="EMBL" id="PQXO01000497">
    <property type="protein sequence ID" value="TGO84497.1"/>
    <property type="molecule type" value="Genomic_DNA"/>
</dbReference>
<protein>
    <submittedName>
        <fullName evidence="1">Uncharacterized protein</fullName>
    </submittedName>
</protein>
<accession>A0A4Z1KEL7</accession>
<gene>
    <name evidence="1" type="ORF">BPOR_0498g00070</name>
</gene>
<evidence type="ECO:0000313" key="2">
    <source>
        <dbReference type="Proteomes" id="UP000297280"/>
    </source>
</evidence>
<keyword evidence="2" id="KW-1185">Reference proteome</keyword>
<comment type="caution">
    <text evidence="1">The sequence shown here is derived from an EMBL/GenBank/DDBJ whole genome shotgun (WGS) entry which is preliminary data.</text>
</comment>